<sequence length="253" mass="28671">MRNCNFVTTPVDKGVKLVKDPEGKSMDSKLYKQIVGSLMYLIATRPDIMHGVSLISRYMKHPNELHLQTAKRILRYLCGTADFGLFYKKGDQTDLVGFTDSDYAGDLDDRKSTSGFVFMLRSSAISWSSKKQPIVTLSTTEAEYVAATSCAHQAIWLRRIMEELELNQHEATSIYCDNSSAIKLSRNPVLHGRSKHINVRYHFLRNLVEDGTIELIYCRTEDQVADIFTKSLKVADFSKLRKLLGVCSMQNSV</sequence>
<dbReference type="CDD" id="cd09272">
    <property type="entry name" value="RNase_HI_RT_Ty1"/>
    <property type="match status" value="1"/>
</dbReference>
<gene>
    <name evidence="1" type="ORF">SLEP1_g9193</name>
</gene>
<keyword evidence="2" id="KW-1185">Reference proteome</keyword>
<comment type="caution">
    <text evidence="1">The sequence shown here is derived from an EMBL/GenBank/DDBJ whole genome shotgun (WGS) entry which is preliminary data.</text>
</comment>
<accession>A0AAV5I9U0</accession>
<evidence type="ECO:0000313" key="2">
    <source>
        <dbReference type="Proteomes" id="UP001054252"/>
    </source>
</evidence>
<name>A0AAV5I9U0_9ROSI</name>
<dbReference type="PANTHER" id="PTHR11439:SF517">
    <property type="entry name" value="CYSTEINE-RICH RLK (RECEPTOR-LIKE PROTEIN KINASE) 8"/>
    <property type="match status" value="1"/>
</dbReference>
<dbReference type="AlphaFoldDB" id="A0AAV5I9U0"/>
<dbReference type="SUPFAM" id="SSF56672">
    <property type="entry name" value="DNA/RNA polymerases"/>
    <property type="match status" value="1"/>
</dbReference>
<reference evidence="1 2" key="1">
    <citation type="journal article" date="2021" name="Commun. Biol.">
        <title>The genome of Shorea leprosula (Dipterocarpaceae) highlights the ecological relevance of drought in aseasonal tropical rainforests.</title>
        <authorList>
            <person name="Ng K.K.S."/>
            <person name="Kobayashi M.J."/>
            <person name="Fawcett J.A."/>
            <person name="Hatakeyama M."/>
            <person name="Paape T."/>
            <person name="Ng C.H."/>
            <person name="Ang C.C."/>
            <person name="Tnah L.H."/>
            <person name="Lee C.T."/>
            <person name="Nishiyama T."/>
            <person name="Sese J."/>
            <person name="O'Brien M.J."/>
            <person name="Copetti D."/>
            <person name="Mohd Noor M.I."/>
            <person name="Ong R.C."/>
            <person name="Putra M."/>
            <person name="Sireger I.Z."/>
            <person name="Indrioko S."/>
            <person name="Kosugi Y."/>
            <person name="Izuno A."/>
            <person name="Isagi Y."/>
            <person name="Lee S.L."/>
            <person name="Shimizu K.K."/>
        </authorList>
    </citation>
    <scope>NUCLEOTIDE SEQUENCE [LARGE SCALE GENOMIC DNA]</scope>
    <source>
        <strain evidence="1">214</strain>
    </source>
</reference>
<evidence type="ECO:0000313" key="1">
    <source>
        <dbReference type="EMBL" id="GKU95895.1"/>
    </source>
</evidence>
<evidence type="ECO:0008006" key="3">
    <source>
        <dbReference type="Google" id="ProtNLM"/>
    </source>
</evidence>
<dbReference type="EMBL" id="BPVZ01000009">
    <property type="protein sequence ID" value="GKU95895.1"/>
    <property type="molecule type" value="Genomic_DNA"/>
</dbReference>
<dbReference type="InterPro" id="IPR043502">
    <property type="entry name" value="DNA/RNA_pol_sf"/>
</dbReference>
<dbReference type="Proteomes" id="UP001054252">
    <property type="component" value="Unassembled WGS sequence"/>
</dbReference>
<proteinExistence type="predicted"/>
<dbReference type="PANTHER" id="PTHR11439">
    <property type="entry name" value="GAG-POL-RELATED RETROTRANSPOSON"/>
    <property type="match status" value="1"/>
</dbReference>
<protein>
    <recommendedName>
        <fullName evidence="3">Retrovirus-related Pol polyprotein from transposon TNT 1-94</fullName>
    </recommendedName>
</protein>
<organism evidence="1 2">
    <name type="scientific">Rubroshorea leprosula</name>
    <dbReference type="NCBI Taxonomy" id="152421"/>
    <lineage>
        <taxon>Eukaryota</taxon>
        <taxon>Viridiplantae</taxon>
        <taxon>Streptophyta</taxon>
        <taxon>Embryophyta</taxon>
        <taxon>Tracheophyta</taxon>
        <taxon>Spermatophyta</taxon>
        <taxon>Magnoliopsida</taxon>
        <taxon>eudicotyledons</taxon>
        <taxon>Gunneridae</taxon>
        <taxon>Pentapetalae</taxon>
        <taxon>rosids</taxon>
        <taxon>malvids</taxon>
        <taxon>Malvales</taxon>
        <taxon>Dipterocarpaceae</taxon>
        <taxon>Rubroshorea</taxon>
    </lineage>
</organism>